<dbReference type="PROSITE" id="PS00101">
    <property type="entry name" value="HEXAPEP_TRANSFERASES"/>
    <property type="match status" value="1"/>
</dbReference>
<evidence type="ECO:0000256" key="4">
    <source>
        <dbReference type="ARBA" id="ARBA00023315"/>
    </source>
</evidence>
<dbReference type="InterPro" id="IPR039369">
    <property type="entry name" value="LacA-like"/>
</dbReference>
<dbReference type="FunFam" id="2.160.10.10:FF:000008">
    <property type="entry name" value="Maltose O-acetyltransferase"/>
    <property type="match status" value="1"/>
</dbReference>
<dbReference type="Proteomes" id="UP000247485">
    <property type="component" value="Unassembled WGS sequence"/>
</dbReference>
<dbReference type="EMBL" id="QJJG01000030">
    <property type="protein sequence ID" value="PXW36484.1"/>
    <property type="molecule type" value="Genomic_DNA"/>
</dbReference>
<dbReference type="RefSeq" id="WP_110277215.1">
    <property type="nucleotide sequence ID" value="NZ_QJJG01000030.1"/>
</dbReference>
<dbReference type="InterPro" id="IPR018357">
    <property type="entry name" value="Hexapep_transf_CS"/>
</dbReference>
<keyword evidence="3" id="KW-0677">Repeat</keyword>
<keyword evidence="4 5" id="KW-0012">Acyltransferase</keyword>
<dbReference type="PANTHER" id="PTHR43017:SF1">
    <property type="entry name" value="ACETYLTRANSFERASE YJL218W-RELATED"/>
    <property type="match status" value="1"/>
</dbReference>
<organism evidence="7 8">
    <name type="scientific">Klebsiella oxytoca</name>
    <dbReference type="NCBI Taxonomy" id="571"/>
    <lineage>
        <taxon>Bacteria</taxon>
        <taxon>Pseudomonadati</taxon>
        <taxon>Pseudomonadota</taxon>
        <taxon>Gammaproteobacteria</taxon>
        <taxon>Enterobacterales</taxon>
        <taxon>Enterobacteriaceae</taxon>
        <taxon>Klebsiella/Raoultella group</taxon>
        <taxon>Klebsiella</taxon>
    </lineage>
</organism>
<dbReference type="AlphaFoldDB" id="A0A318FKR0"/>
<dbReference type="PANTHER" id="PTHR43017">
    <property type="entry name" value="GALACTOSIDE O-ACETYLTRANSFERASE"/>
    <property type="match status" value="1"/>
</dbReference>
<comment type="caution">
    <text evidence="7">The sequence shown here is derived from an EMBL/GenBank/DDBJ whole genome shotgun (WGS) entry which is preliminary data.</text>
</comment>
<name>A0A318FKR0_KLEOX</name>
<dbReference type="InterPro" id="IPR024688">
    <property type="entry name" value="Mac_dom"/>
</dbReference>
<sequence>MKEAEKAAAGLLYDANYDVDLLKQRDDAKLKLFTFNHTPFTEKEKREEILTSLLGKHGKNYIIEGPFYCDYGYNIEIGENFYANVNLTILDGAKVRIGDNVFIAPNVGIYTAGHPLDSRRRNQGLEYALPVTIGDDVWIGAGVNILPGVSIGKGSVIGAGTVVLKDVPDGVLVAGNPARIIRAIGEEDGQRYS</sequence>
<evidence type="ECO:0000256" key="2">
    <source>
        <dbReference type="ARBA" id="ARBA00022679"/>
    </source>
</evidence>
<dbReference type="Pfam" id="PF00132">
    <property type="entry name" value="Hexapep"/>
    <property type="match status" value="1"/>
</dbReference>
<evidence type="ECO:0000256" key="1">
    <source>
        <dbReference type="ARBA" id="ARBA00007274"/>
    </source>
</evidence>
<evidence type="ECO:0000313" key="8">
    <source>
        <dbReference type="Proteomes" id="UP000247485"/>
    </source>
</evidence>
<dbReference type="Pfam" id="PF12464">
    <property type="entry name" value="Mac"/>
    <property type="match status" value="1"/>
</dbReference>
<dbReference type="SMART" id="SM01266">
    <property type="entry name" value="Mac"/>
    <property type="match status" value="1"/>
</dbReference>
<reference evidence="7 8" key="1">
    <citation type="submission" date="2018-05" db="EMBL/GenBank/DDBJ databases">
        <title>Freshwater and sediment microbial communities from various areas in North America, analyzing microbe dynamics in response to fracking.</title>
        <authorList>
            <person name="Lamendella R."/>
        </authorList>
    </citation>
    <scope>NUCLEOTIDE SEQUENCE [LARGE SCALE GENOMIC DNA]</scope>
    <source>
        <strain evidence="7 8">67</strain>
    </source>
</reference>
<dbReference type="InterPro" id="IPR001451">
    <property type="entry name" value="Hexapep"/>
</dbReference>
<gene>
    <name evidence="7" type="ORF">DET57_13058</name>
</gene>
<comment type="similarity">
    <text evidence="1 5">Belongs to the transferase hexapeptide repeat family.</text>
</comment>
<evidence type="ECO:0000259" key="6">
    <source>
        <dbReference type="SMART" id="SM01266"/>
    </source>
</evidence>
<evidence type="ECO:0000313" key="7">
    <source>
        <dbReference type="EMBL" id="PXW36484.1"/>
    </source>
</evidence>
<keyword evidence="2 5" id="KW-0808">Transferase</keyword>
<dbReference type="CDD" id="cd03357">
    <property type="entry name" value="LbH_MAT_GAT"/>
    <property type="match status" value="1"/>
</dbReference>
<dbReference type="InterPro" id="IPR011004">
    <property type="entry name" value="Trimer_LpxA-like_sf"/>
</dbReference>
<protein>
    <recommendedName>
        <fullName evidence="5">Acetyltransferase</fullName>
        <ecNumber evidence="5">2.3.1.-</ecNumber>
    </recommendedName>
</protein>
<evidence type="ECO:0000256" key="3">
    <source>
        <dbReference type="ARBA" id="ARBA00022737"/>
    </source>
</evidence>
<proteinExistence type="inferred from homology"/>
<dbReference type="GO" id="GO:0008870">
    <property type="term" value="F:galactoside O-acetyltransferase activity"/>
    <property type="evidence" value="ECO:0007669"/>
    <property type="project" value="TreeGrafter"/>
</dbReference>
<dbReference type="Gene3D" id="2.160.10.10">
    <property type="entry name" value="Hexapeptide repeat proteins"/>
    <property type="match status" value="1"/>
</dbReference>
<dbReference type="EC" id="2.3.1.-" evidence="5"/>
<feature type="domain" description="Maltose/galactoside acetyltransferase" evidence="6">
    <location>
        <begin position="4"/>
        <end position="59"/>
    </location>
</feature>
<accession>A0A318FKR0</accession>
<dbReference type="SUPFAM" id="SSF51161">
    <property type="entry name" value="Trimeric LpxA-like enzymes"/>
    <property type="match status" value="1"/>
</dbReference>
<evidence type="ECO:0000256" key="5">
    <source>
        <dbReference type="RuleBase" id="RU367021"/>
    </source>
</evidence>